<keyword evidence="9 10" id="KW-0663">Pyridoxal phosphate</keyword>
<evidence type="ECO:0000256" key="6">
    <source>
        <dbReference type="ARBA" id="ARBA00012924"/>
    </source>
</evidence>
<dbReference type="Gene3D" id="3.40.640.10">
    <property type="entry name" value="Type I PLP-dependent aspartate aminotransferase-like (Major domain)"/>
    <property type="match status" value="1"/>
</dbReference>
<evidence type="ECO:0000256" key="9">
    <source>
        <dbReference type="ARBA" id="ARBA00022898"/>
    </source>
</evidence>
<dbReference type="PROSITE" id="PS00600">
    <property type="entry name" value="AA_TRANSFER_CLASS_3"/>
    <property type="match status" value="1"/>
</dbReference>
<keyword evidence="13" id="KW-1185">Reference proteome</keyword>
<dbReference type="GO" id="GO:0019544">
    <property type="term" value="P:L-arginine catabolic process to L-glutamate"/>
    <property type="evidence" value="ECO:0007669"/>
    <property type="project" value="TreeGrafter"/>
</dbReference>
<evidence type="ECO:0000256" key="3">
    <source>
        <dbReference type="ARBA" id="ARBA00004998"/>
    </source>
</evidence>
<dbReference type="InterPro" id="IPR050103">
    <property type="entry name" value="Class-III_PLP-dep_AT"/>
</dbReference>
<dbReference type="GO" id="GO:0004587">
    <property type="term" value="F:ornithine aminotransferase activity"/>
    <property type="evidence" value="ECO:0007669"/>
    <property type="project" value="UniProtKB-EC"/>
</dbReference>
<dbReference type="Proteomes" id="UP000015103">
    <property type="component" value="Unassembled WGS sequence"/>
</dbReference>
<accession>A0A0H2UI70</accession>
<proteinExistence type="inferred from homology"/>
<evidence type="ECO:0000256" key="4">
    <source>
        <dbReference type="ARBA" id="ARBA00008954"/>
    </source>
</evidence>
<evidence type="ECO:0000256" key="1">
    <source>
        <dbReference type="ARBA" id="ARBA00001933"/>
    </source>
</evidence>
<evidence type="ECO:0000256" key="11">
    <source>
        <dbReference type="RuleBase" id="RU365036"/>
    </source>
</evidence>
<dbReference type="EC" id="2.6.1.13" evidence="6 11"/>
<dbReference type="SUPFAM" id="SSF53383">
    <property type="entry name" value="PLP-dependent transferases"/>
    <property type="match status" value="1"/>
</dbReference>
<dbReference type="FunFam" id="3.90.1150.10:FF:000152">
    <property type="entry name" value="Ornithine aminotransferase"/>
    <property type="match status" value="1"/>
</dbReference>
<dbReference type="GO" id="GO:0005759">
    <property type="term" value="C:mitochondrial matrix"/>
    <property type="evidence" value="ECO:0007669"/>
    <property type="project" value="UniProtKB-SubCell"/>
</dbReference>
<keyword evidence="7 11" id="KW-0032">Aminotransferase</keyword>
<dbReference type="GO" id="GO:0010121">
    <property type="term" value="P:L-arginine catabolic process to proline via ornithine"/>
    <property type="evidence" value="ECO:0007669"/>
    <property type="project" value="TreeGrafter"/>
</dbReference>
<sequence length="439" mass="48740">MLFRKPLHELFQKKINCENVTTLTRTLFSKKSKKVTKEYIDTEKAHAAHIYEPLPVVIDRGEGCNVWDVEGKMYLDFLAGYATLNTGHCHPKIVNKMKEQASKLHHTCRAFYNSVLPSFSECVTGMFNYEKVIPMNTGVEGGETAIKIARRWGYLRKKIPENEAIVIMAENNFWGRTMSAISSSTNPIMYQHFGPFMPGFAIIPFNNIKALEEALCNPNVCAFMVEPIQGEGGVNVPCDTYLSAVRKLCSEKNVLWIADEVQTGLGRTGYLLACDHECVRPDLLIIGKGLAGGIVPVSTVLGNGETMHLMTPGTHGSTFGGNPLACSLAMTTLEVIKEEKLIENAKNMGQKFRCELQCRLPKDIVPIVRGRGLLNAIQINPAYGNALNICMQLKDKGLLTKNMDSCTIRFTPPLTIDECQLREAIQIISDVIHSLKPVC</sequence>
<dbReference type="FunCoup" id="A0A0H2UI70">
    <property type="interactions" value="1035"/>
</dbReference>
<dbReference type="EMBL" id="ACPB03006429">
    <property type="status" value="NOT_ANNOTATED_CDS"/>
    <property type="molecule type" value="Genomic_DNA"/>
</dbReference>
<dbReference type="InterPro" id="IPR049704">
    <property type="entry name" value="Aminotrans_3_PPA_site"/>
</dbReference>
<keyword evidence="8 11" id="KW-0808">Transferase</keyword>
<dbReference type="PANTHER" id="PTHR11986">
    <property type="entry name" value="AMINOTRANSFERASE CLASS III"/>
    <property type="match status" value="1"/>
</dbReference>
<dbReference type="InterPro" id="IPR005814">
    <property type="entry name" value="Aminotrans_3"/>
</dbReference>
<dbReference type="Pfam" id="PF00202">
    <property type="entry name" value="Aminotran_3"/>
    <property type="match status" value="1"/>
</dbReference>
<comment type="cofactor">
    <cofactor evidence="1 11">
        <name>pyridoxal 5'-phosphate</name>
        <dbReference type="ChEBI" id="CHEBI:597326"/>
    </cofactor>
</comment>
<dbReference type="InterPro" id="IPR015421">
    <property type="entry name" value="PyrdxlP-dep_Trfase_major"/>
</dbReference>
<comment type="subcellular location">
    <subcellularLocation>
        <location evidence="2">Mitochondrion matrix</location>
    </subcellularLocation>
</comment>
<protein>
    <recommendedName>
        <fullName evidence="6 11">Ornithine aminotransferase</fullName>
        <ecNumber evidence="6 11">2.6.1.13</ecNumber>
    </recommendedName>
</protein>
<dbReference type="InterPro" id="IPR010164">
    <property type="entry name" value="Orn_aminotrans"/>
</dbReference>
<evidence type="ECO:0000313" key="12">
    <source>
        <dbReference type="EnsemblMetazoa" id="RPRC017364-PA"/>
    </source>
</evidence>
<dbReference type="NCBIfam" id="TIGR01885">
    <property type="entry name" value="Orn_aminotrans"/>
    <property type="match status" value="1"/>
</dbReference>
<dbReference type="CDD" id="cd00610">
    <property type="entry name" value="OAT_like"/>
    <property type="match status" value="1"/>
</dbReference>
<dbReference type="InterPro" id="IPR015422">
    <property type="entry name" value="PyrdxlP-dep_Trfase_small"/>
</dbReference>
<dbReference type="OMA" id="RSAWDLC"/>
<dbReference type="VEuPathDB" id="VectorBase:RPRC017364"/>
<comment type="catalytic activity">
    <reaction evidence="11">
        <text>a 2-oxocarboxylate + L-ornithine = L-glutamate 5-semialdehyde + an L-alpha-amino acid</text>
        <dbReference type="Rhea" id="RHEA:13877"/>
        <dbReference type="ChEBI" id="CHEBI:35179"/>
        <dbReference type="ChEBI" id="CHEBI:46911"/>
        <dbReference type="ChEBI" id="CHEBI:58066"/>
        <dbReference type="ChEBI" id="CHEBI:59869"/>
        <dbReference type="EC" id="2.6.1.13"/>
    </reaction>
</comment>
<evidence type="ECO:0000256" key="7">
    <source>
        <dbReference type="ARBA" id="ARBA00022576"/>
    </source>
</evidence>
<dbReference type="GO" id="GO:0055129">
    <property type="term" value="P:L-proline biosynthetic process"/>
    <property type="evidence" value="ECO:0007669"/>
    <property type="project" value="UniProtKB-UniPathway"/>
</dbReference>
<evidence type="ECO:0000256" key="5">
    <source>
        <dbReference type="ARBA" id="ARBA00011881"/>
    </source>
</evidence>
<reference evidence="12" key="1">
    <citation type="submission" date="2015-06" db="UniProtKB">
        <authorList>
            <consortium name="EnsemblMetazoa"/>
        </authorList>
    </citation>
    <scope>IDENTIFICATION</scope>
</reference>
<dbReference type="GO" id="GO:0030170">
    <property type="term" value="F:pyridoxal phosphate binding"/>
    <property type="evidence" value="ECO:0007669"/>
    <property type="project" value="InterPro"/>
</dbReference>
<name>A0A0H2UI70_RHOPR</name>
<comment type="subunit">
    <text evidence="5">Homotetramer.</text>
</comment>
<dbReference type="PANTHER" id="PTHR11986:SF18">
    <property type="entry name" value="ORNITHINE AMINOTRANSFERASE, MITOCHONDRIAL"/>
    <property type="match status" value="1"/>
</dbReference>
<dbReference type="InParanoid" id="A0A0H2UI70"/>
<dbReference type="EnsemblMetazoa" id="RPRC017364-RA">
    <property type="protein sequence ID" value="RPRC017364-PA"/>
    <property type="gene ID" value="RPRC017364"/>
</dbReference>
<dbReference type="GO" id="GO:0042802">
    <property type="term" value="F:identical protein binding"/>
    <property type="evidence" value="ECO:0007669"/>
    <property type="project" value="TreeGrafter"/>
</dbReference>
<organism evidence="12 13">
    <name type="scientific">Rhodnius prolixus</name>
    <name type="common">Triatomid bug</name>
    <dbReference type="NCBI Taxonomy" id="13249"/>
    <lineage>
        <taxon>Eukaryota</taxon>
        <taxon>Metazoa</taxon>
        <taxon>Ecdysozoa</taxon>
        <taxon>Arthropoda</taxon>
        <taxon>Hexapoda</taxon>
        <taxon>Insecta</taxon>
        <taxon>Pterygota</taxon>
        <taxon>Neoptera</taxon>
        <taxon>Paraneoptera</taxon>
        <taxon>Hemiptera</taxon>
        <taxon>Heteroptera</taxon>
        <taxon>Panheteroptera</taxon>
        <taxon>Cimicomorpha</taxon>
        <taxon>Reduviidae</taxon>
        <taxon>Triatominae</taxon>
        <taxon>Rhodnius</taxon>
    </lineage>
</organism>
<evidence type="ECO:0000256" key="2">
    <source>
        <dbReference type="ARBA" id="ARBA00004305"/>
    </source>
</evidence>
<dbReference type="STRING" id="13249.A0A0H2UI70"/>
<comment type="pathway">
    <text evidence="3 11">Amino-acid biosynthesis; L-proline biosynthesis; L-glutamate 5-semialdehyde from L-ornithine: step 1/1.</text>
</comment>
<dbReference type="Gene3D" id="3.90.1150.10">
    <property type="entry name" value="Aspartate Aminotransferase, domain 1"/>
    <property type="match status" value="1"/>
</dbReference>
<dbReference type="FunFam" id="3.40.640.10:FF:000011">
    <property type="entry name" value="Ornithine aminotransferase"/>
    <property type="match status" value="1"/>
</dbReference>
<evidence type="ECO:0000313" key="13">
    <source>
        <dbReference type="Proteomes" id="UP000015103"/>
    </source>
</evidence>
<comment type="similarity">
    <text evidence="4 10">Belongs to the class-III pyridoxal-phosphate-dependent aminotransferase family.</text>
</comment>
<dbReference type="PIRSF" id="PIRSF000521">
    <property type="entry name" value="Transaminase_4ab_Lys_Orn"/>
    <property type="match status" value="1"/>
</dbReference>
<dbReference type="UniPathway" id="UPA00098">
    <property type="reaction ID" value="UER00358"/>
</dbReference>
<dbReference type="AlphaFoldDB" id="A0A0H2UI70"/>
<evidence type="ECO:0000256" key="8">
    <source>
        <dbReference type="ARBA" id="ARBA00022679"/>
    </source>
</evidence>
<dbReference type="InterPro" id="IPR015424">
    <property type="entry name" value="PyrdxlP-dep_Trfase"/>
</dbReference>
<evidence type="ECO:0000256" key="10">
    <source>
        <dbReference type="RuleBase" id="RU003560"/>
    </source>
</evidence>